<evidence type="ECO:0000256" key="1">
    <source>
        <dbReference type="SAM" id="MobiDB-lite"/>
    </source>
</evidence>
<reference evidence="3 4" key="1">
    <citation type="submission" date="2014-07" db="EMBL/GenBank/DDBJ databases">
        <authorList>
            <person name="McCorrison J."/>
            <person name="Sanka R."/>
            <person name="Torralba M."/>
            <person name="Gillis M."/>
            <person name="Haft D.H."/>
            <person name="Methe B."/>
            <person name="Sutton G."/>
            <person name="Nelson K.E."/>
        </authorList>
    </citation>
    <scope>NUCLEOTIDE SEQUENCE [LARGE SCALE GENOMIC DNA]</scope>
    <source>
        <strain evidence="3 4">DNF00011</strain>
    </source>
</reference>
<feature type="compositionally biased region" description="Gly residues" evidence="1">
    <location>
        <begin position="290"/>
        <end position="304"/>
    </location>
</feature>
<feature type="region of interest" description="Disordered" evidence="1">
    <location>
        <begin position="272"/>
        <end position="304"/>
    </location>
</feature>
<feature type="region of interest" description="Disordered" evidence="1">
    <location>
        <begin position="238"/>
        <end position="260"/>
    </location>
</feature>
<dbReference type="AlphaFoldDB" id="A0A096AFE1"/>
<gene>
    <name evidence="3" type="ORF">HMPREF2128_09205</name>
</gene>
<proteinExistence type="predicted"/>
<feature type="region of interest" description="Disordered" evidence="1">
    <location>
        <begin position="30"/>
        <end position="50"/>
    </location>
</feature>
<accession>A0A096AFE1</accession>
<dbReference type="Gene3D" id="2.50.20.20">
    <property type="match status" value="1"/>
</dbReference>
<dbReference type="EMBL" id="JRNH01000030">
    <property type="protein sequence ID" value="KGF19679.1"/>
    <property type="molecule type" value="Genomic_DNA"/>
</dbReference>
<feature type="chain" id="PRO_5039508533" description="Lipoprotein" evidence="2">
    <location>
        <begin position="25"/>
        <end position="304"/>
    </location>
</feature>
<evidence type="ECO:0000256" key="2">
    <source>
        <dbReference type="SAM" id="SignalP"/>
    </source>
</evidence>
<sequence>MMKNKLRAGLAVLSLSALALTACGNDGNAPASNNGEAGQQQNNNAQGQAKPFSEISADVKQQLQNLKSYKLQGEFTASDGKVQISSVQTVDPQVAADMKIKMDMSQGGQQIKGGFDMKLVGDNMYMKFGDDLLDNIFASAGGEVPPQIRETFDKMRGKYMTMPFSETGQSAPNASDFTKFAESLDISKVEDQGEPAEINGQSAFKYKGTGEDGETLFFIDAADGKTLLAVEGSGEDIMSENQLNTGNTGSGAPMPKDLKGRARISDFNQEFKIEAPSKDETVDMSEIMPGGAGGPGASGSGSDS</sequence>
<evidence type="ECO:0000313" key="4">
    <source>
        <dbReference type="Proteomes" id="UP000053528"/>
    </source>
</evidence>
<organism evidence="3 4">
    <name type="scientific">Pseudoglutamicibacter albus DNF00011</name>
    <dbReference type="NCBI Taxonomy" id="1401063"/>
    <lineage>
        <taxon>Bacteria</taxon>
        <taxon>Bacillati</taxon>
        <taxon>Actinomycetota</taxon>
        <taxon>Actinomycetes</taxon>
        <taxon>Micrococcales</taxon>
        <taxon>Micrococcaceae</taxon>
        <taxon>Pseudoglutamicibacter</taxon>
    </lineage>
</organism>
<evidence type="ECO:0008006" key="5">
    <source>
        <dbReference type="Google" id="ProtNLM"/>
    </source>
</evidence>
<feature type="signal peptide" evidence="2">
    <location>
        <begin position="1"/>
        <end position="24"/>
    </location>
</feature>
<name>A0A096AFE1_9MICC</name>
<evidence type="ECO:0000313" key="3">
    <source>
        <dbReference type="EMBL" id="KGF19679.1"/>
    </source>
</evidence>
<dbReference type="Proteomes" id="UP000053528">
    <property type="component" value="Unassembled WGS sequence"/>
</dbReference>
<feature type="compositionally biased region" description="Basic and acidic residues" evidence="1">
    <location>
        <begin position="272"/>
        <end position="281"/>
    </location>
</feature>
<feature type="compositionally biased region" description="Low complexity" evidence="1">
    <location>
        <begin position="33"/>
        <end position="49"/>
    </location>
</feature>
<dbReference type="PROSITE" id="PS51257">
    <property type="entry name" value="PROKAR_LIPOPROTEIN"/>
    <property type="match status" value="1"/>
</dbReference>
<dbReference type="RefSeq" id="WP_035757466.1">
    <property type="nucleotide sequence ID" value="NZ_JRNH01000030.1"/>
</dbReference>
<keyword evidence="2" id="KW-0732">Signal</keyword>
<comment type="caution">
    <text evidence="3">The sequence shown here is derived from an EMBL/GenBank/DDBJ whole genome shotgun (WGS) entry which is preliminary data.</text>
</comment>
<protein>
    <recommendedName>
        <fullName evidence="5">Lipoprotein</fullName>
    </recommendedName>
</protein>